<organism evidence="2 3">
    <name type="scientific">Panicum virgatum</name>
    <name type="common">Blackwell switchgrass</name>
    <dbReference type="NCBI Taxonomy" id="38727"/>
    <lineage>
        <taxon>Eukaryota</taxon>
        <taxon>Viridiplantae</taxon>
        <taxon>Streptophyta</taxon>
        <taxon>Embryophyta</taxon>
        <taxon>Tracheophyta</taxon>
        <taxon>Spermatophyta</taxon>
        <taxon>Magnoliopsida</taxon>
        <taxon>Liliopsida</taxon>
        <taxon>Poales</taxon>
        <taxon>Poaceae</taxon>
        <taxon>PACMAD clade</taxon>
        <taxon>Panicoideae</taxon>
        <taxon>Panicodae</taxon>
        <taxon>Paniceae</taxon>
        <taxon>Panicinae</taxon>
        <taxon>Panicum</taxon>
        <taxon>Panicum sect. Hiantes</taxon>
    </lineage>
</organism>
<feature type="region of interest" description="Disordered" evidence="1">
    <location>
        <begin position="282"/>
        <end position="352"/>
    </location>
</feature>
<evidence type="ECO:0000313" key="3">
    <source>
        <dbReference type="Proteomes" id="UP000823388"/>
    </source>
</evidence>
<gene>
    <name evidence="2" type="ORF">PVAP13_9KG491726</name>
</gene>
<dbReference type="AlphaFoldDB" id="A0A8T0NY47"/>
<dbReference type="Proteomes" id="UP000823388">
    <property type="component" value="Chromosome 9K"/>
</dbReference>
<proteinExistence type="predicted"/>
<reference evidence="2" key="1">
    <citation type="submission" date="2020-05" db="EMBL/GenBank/DDBJ databases">
        <title>WGS assembly of Panicum virgatum.</title>
        <authorList>
            <person name="Lovell J.T."/>
            <person name="Jenkins J."/>
            <person name="Shu S."/>
            <person name="Juenger T.E."/>
            <person name="Schmutz J."/>
        </authorList>
    </citation>
    <scope>NUCLEOTIDE SEQUENCE</scope>
    <source>
        <strain evidence="2">AP13</strain>
    </source>
</reference>
<protein>
    <submittedName>
        <fullName evidence="2">Uncharacterized protein</fullName>
    </submittedName>
</protein>
<feature type="region of interest" description="Disordered" evidence="1">
    <location>
        <begin position="156"/>
        <end position="249"/>
    </location>
</feature>
<sequence length="352" mass="36571">MQSAYSCNRAIREYETSDLNPTVAAILHLNPPHLISAGTPSPIAGDGPPLSPPRAHLPPRCLSLLLLPGASACPPARETKGSRRARARQGRDGLLRRDELLPVHHDELLPASPQGPAPCGEVWPHRGRRAAAVAAPPCRGGIQAWTRATMGGRELHGRAAASSSCRAAPRSSSAAARDGASGGGRKDHRRAEDATASRGAGQPARAGSAARTHGKGAAARPRAEGGGPQGPALLATPPRPARAEGAGAAAAAAAATRPSSPWLARVRCPAALLQLGARRREGVGPWRVPPPRHHPSRRPCARAERVGEGQRGPCSAPARCGEGGTGEEEQREAPGREMRSRWGEWRTVPGDG</sequence>
<evidence type="ECO:0000313" key="2">
    <source>
        <dbReference type="EMBL" id="KAG2552942.1"/>
    </source>
</evidence>
<feature type="compositionally biased region" description="Low complexity" evidence="1">
    <location>
        <begin position="158"/>
        <end position="179"/>
    </location>
</feature>
<feature type="compositionally biased region" description="Basic and acidic residues" evidence="1">
    <location>
        <begin position="331"/>
        <end position="344"/>
    </location>
</feature>
<accession>A0A8T0NY47</accession>
<evidence type="ECO:0000256" key="1">
    <source>
        <dbReference type="SAM" id="MobiDB-lite"/>
    </source>
</evidence>
<name>A0A8T0NY47_PANVG</name>
<dbReference type="EMBL" id="CM029053">
    <property type="protein sequence ID" value="KAG2552942.1"/>
    <property type="molecule type" value="Genomic_DNA"/>
</dbReference>
<keyword evidence="3" id="KW-1185">Reference proteome</keyword>
<comment type="caution">
    <text evidence="2">The sequence shown here is derived from an EMBL/GenBank/DDBJ whole genome shotgun (WGS) entry which is preliminary data.</text>
</comment>
<feature type="compositionally biased region" description="Basic residues" evidence="1">
    <location>
        <begin position="290"/>
        <end position="300"/>
    </location>
</feature>